<organism evidence="4 5">
    <name type="scientific">Discostella pseudostelligera</name>
    <dbReference type="NCBI Taxonomy" id="259834"/>
    <lineage>
        <taxon>Eukaryota</taxon>
        <taxon>Sar</taxon>
        <taxon>Stramenopiles</taxon>
        <taxon>Ochrophyta</taxon>
        <taxon>Bacillariophyta</taxon>
        <taxon>Coscinodiscophyceae</taxon>
        <taxon>Thalassiosirophycidae</taxon>
        <taxon>Stephanodiscales</taxon>
        <taxon>Stephanodiscaceae</taxon>
        <taxon>Discostella</taxon>
    </lineage>
</organism>
<evidence type="ECO:0000259" key="3">
    <source>
        <dbReference type="PROSITE" id="PS51340"/>
    </source>
</evidence>
<feature type="domain" description="MOSC" evidence="3">
    <location>
        <begin position="1045"/>
        <end position="1250"/>
    </location>
</feature>
<feature type="compositionally biased region" description="Low complexity" evidence="1">
    <location>
        <begin position="76"/>
        <end position="85"/>
    </location>
</feature>
<keyword evidence="5" id="KW-1185">Reference proteome</keyword>
<dbReference type="PANTHER" id="PTHR14237:SF80">
    <property type="entry name" value="MOLYBDENUM COFACTOR SULFURASE"/>
    <property type="match status" value="1"/>
</dbReference>
<dbReference type="SUPFAM" id="SSF53383">
    <property type="entry name" value="PLP-dependent transferases"/>
    <property type="match status" value="1"/>
</dbReference>
<name>A0ABD3N8S0_9STRA</name>
<feature type="region of interest" description="Disordered" evidence="1">
    <location>
        <begin position="366"/>
        <end position="387"/>
    </location>
</feature>
<evidence type="ECO:0000313" key="4">
    <source>
        <dbReference type="EMBL" id="KAL3772411.1"/>
    </source>
</evidence>
<evidence type="ECO:0000256" key="1">
    <source>
        <dbReference type="SAM" id="MobiDB-lite"/>
    </source>
</evidence>
<dbReference type="Pfam" id="PF03473">
    <property type="entry name" value="MOSC"/>
    <property type="match status" value="1"/>
</dbReference>
<dbReference type="InterPro" id="IPR015421">
    <property type="entry name" value="PyrdxlP-dep_Trfase_major"/>
</dbReference>
<dbReference type="Proteomes" id="UP001530293">
    <property type="component" value="Unassembled WGS sequence"/>
</dbReference>
<feature type="domain" description="F-box" evidence="2">
    <location>
        <begin position="1254"/>
        <end position="1304"/>
    </location>
</feature>
<dbReference type="InterPro" id="IPR005302">
    <property type="entry name" value="MoCF_Sase_C"/>
</dbReference>
<dbReference type="InterPro" id="IPR001810">
    <property type="entry name" value="F-box_dom"/>
</dbReference>
<feature type="compositionally biased region" description="Polar residues" evidence="1">
    <location>
        <begin position="86"/>
        <end position="99"/>
    </location>
</feature>
<dbReference type="InterPro" id="IPR015424">
    <property type="entry name" value="PyrdxlP-dep_Trfase"/>
</dbReference>
<protein>
    <recommendedName>
        <fullName evidence="6">MOSC domain-containing protein</fullName>
    </recommendedName>
</protein>
<feature type="compositionally biased region" description="Low complexity" evidence="1">
    <location>
        <begin position="169"/>
        <end position="179"/>
    </location>
</feature>
<evidence type="ECO:0000259" key="2">
    <source>
        <dbReference type="PROSITE" id="PS50181"/>
    </source>
</evidence>
<dbReference type="Pfam" id="PF03476">
    <property type="entry name" value="MOSC_N"/>
    <property type="match status" value="1"/>
</dbReference>
<feature type="region of interest" description="Disordered" evidence="1">
    <location>
        <begin position="62"/>
        <end position="99"/>
    </location>
</feature>
<dbReference type="PROSITE" id="PS50181">
    <property type="entry name" value="FBOX"/>
    <property type="match status" value="1"/>
</dbReference>
<feature type="region of interest" description="Disordered" evidence="1">
    <location>
        <begin position="1476"/>
        <end position="1503"/>
    </location>
</feature>
<dbReference type="SUPFAM" id="SSF141673">
    <property type="entry name" value="MOSC N-terminal domain-like"/>
    <property type="match status" value="1"/>
</dbReference>
<comment type="caution">
    <text evidence="4">The sequence shown here is derived from an EMBL/GenBank/DDBJ whole genome shotgun (WGS) entry which is preliminary data.</text>
</comment>
<proteinExistence type="predicted"/>
<sequence>MPLTFVSVIGDDASHYNVSSSPTPLASTSSAALSTLVILLTTTLAILWYRHHHAHRRWRRAGAAEEDDRQYLRAETTTSMTTSTSPLKQTETMTTPSTNPAIKKEVADDTMTTMVELKLDFLSRYKGQYGYANSKKGNIDNWRNDEFPSLIPPLKVQPSSLDRQRDELPSTLQSPSSLQINHDDDELYQRKIVPNNVKSDTDGDEDSTDTIDKEVYLDSAGSALPSKSLLHQIYMHEQQYQILANPHSYGGGRASDRTMKLMRKAEECVLRHFGTLDVSEDENAEKSGDIAVDSDRKAEEGVTTASSFNPGYRVIFTSGATDSLRLVAERFPWSYAQFTADSSSCSSSSTSQRFCMTLIDEGGHAVSNGAIDTASPPPPPPSLSPTLSNRVKSIRLSSILLYPTNVHTSVIGMRQLALQHGGQFHCVSVEELLGATADWFQDLLRRSVAYDYWNDVDDDLQQKKDVDEDHDEWIAEDMPNLTQVGSNEDAMETKGAIPCKTIWLHHLLVLPLECNFGGDRFDWSKTTSMARKSCVTSHYLHWTNNMRQEGKESKTMIIRHKWHILLDTAKAAATSPVHLPTLAHGGGPDFAVVSFYKLFGTPTGLGALLIKRQHRRRRKNSRIHRGNWKDESMDNPVDAIIGVAVSDITSTRQVVNDGIIMERNISPRYYFGGGSVDVVLPEKDFVSSRNAYVTLSNYQVMLHHEPDGDEHVDLGVLTHGTQNFRGIAQLIHGFQEIDDYGGMEKISMHSTCLATELVRRFEEIIHFNGKHVVEVYGWSSMSKSFDIGHGPTVAFNILGSDGSPVGCDEVSKLATINSPPIQLRTGCFCNPGACQSAIKLSSTDVLNNYWFGNVVCGDQRGIVNGKPTGAIRASFGKDSTWEDMDALVRFVAKVFVSRTDESHPRQSPPEEDSALHQTITMQIDSLFVFPIKSCAAMRVNRWPIDRVTGRLAFDREFALVDTSGSAMRLHSYPQMSQIHAKIDLESRTLTITSPNHKDLVLDLDIANSSTISPEDIQVCGTLCKGNIWGGCKASKWFSSVLGVRCWLARHHDVEKDAESSDDNKGHAYCNEASMLVLSQQSISILNSVITAQGTGRLVEARHFRPNIVVSRFDEGIDSGEDRDGHFQMSTNPEDTWQQITIHGATDDVELNAVGKCARCQMVDIDPSSGMRGNTLRALAQYRRDRGRINFGTFFTGNRSAPKGDVWIEEDLTEGLMIGSKRKATSEVAATLCQRSCKSLKLCTSSTIVVEEQDKACLDSLPREIFYNIVAYLGPTSSSLCSLAQVTHEYNSIMTSLGDVMLHRVLQYRTPLVANSPCESPISLFVRHARVSKAIQDKLEVLDDVLKKDFASTSITAASNEECHNFPIEIPLSLTFESTHKHDGRNPKIVQPSEVLNALNIALCLLGCTVHHYFYNAHDPKEATKRHAAKTAMERRISDLCSKIGAKAYNYAKSRMFRRQEREDQVFSTYYFAEDDESDDNVDVDDDDDDDDDVSIDPSEQEADDDVAILDKACLVMQTVVLRQQHGAAQRINY</sequence>
<accession>A0ABD3N8S0</accession>
<dbReference type="InterPro" id="IPR015422">
    <property type="entry name" value="PyrdxlP-dep_Trfase_small"/>
</dbReference>
<dbReference type="Gene3D" id="3.90.1150.10">
    <property type="entry name" value="Aspartate Aminotransferase, domain 1"/>
    <property type="match status" value="1"/>
</dbReference>
<evidence type="ECO:0000313" key="5">
    <source>
        <dbReference type="Proteomes" id="UP001530293"/>
    </source>
</evidence>
<dbReference type="EMBL" id="JALLBG020000011">
    <property type="protein sequence ID" value="KAL3772411.1"/>
    <property type="molecule type" value="Genomic_DNA"/>
</dbReference>
<reference evidence="4 5" key="1">
    <citation type="submission" date="2024-10" db="EMBL/GenBank/DDBJ databases">
        <title>Updated reference genomes for cyclostephanoid diatoms.</title>
        <authorList>
            <person name="Roberts W.R."/>
            <person name="Alverson A.J."/>
        </authorList>
    </citation>
    <scope>NUCLEOTIDE SEQUENCE [LARGE SCALE GENOMIC DNA]</scope>
    <source>
        <strain evidence="4 5">AJA232-27</strain>
    </source>
</reference>
<dbReference type="PROSITE" id="PS51340">
    <property type="entry name" value="MOSC"/>
    <property type="match status" value="1"/>
</dbReference>
<evidence type="ECO:0008006" key="6">
    <source>
        <dbReference type="Google" id="ProtNLM"/>
    </source>
</evidence>
<dbReference type="Gene3D" id="3.40.640.10">
    <property type="entry name" value="Type I PLP-dependent aspartate aminotransferase-like (Major domain)"/>
    <property type="match status" value="1"/>
</dbReference>
<gene>
    <name evidence="4" type="ORF">ACHAWU_005588</name>
</gene>
<feature type="region of interest" description="Disordered" evidence="1">
    <location>
        <begin position="150"/>
        <end position="210"/>
    </location>
</feature>
<dbReference type="PANTHER" id="PTHR14237">
    <property type="entry name" value="MOLYBDOPTERIN COFACTOR SULFURASE MOSC"/>
    <property type="match status" value="1"/>
</dbReference>
<dbReference type="InterPro" id="IPR005303">
    <property type="entry name" value="MOCOS_middle"/>
</dbReference>